<dbReference type="SMART" id="SM01074">
    <property type="entry name" value="Cdc6_C"/>
    <property type="match status" value="1"/>
</dbReference>
<dbReference type="OrthoDB" id="195574at2157"/>
<evidence type="ECO:0000256" key="3">
    <source>
        <dbReference type="ARBA" id="ARBA00022741"/>
    </source>
</evidence>
<protein>
    <recommendedName>
        <fullName evidence="5">ORC1-type DNA replication protein</fullName>
    </recommendedName>
</protein>
<dbReference type="Pfam" id="PF09079">
    <property type="entry name" value="WHD_Cdc6"/>
    <property type="match status" value="1"/>
</dbReference>
<dbReference type="Gene3D" id="1.10.10.10">
    <property type="entry name" value="Winged helix-like DNA-binding domain superfamily/Winged helix DNA-binding domain"/>
    <property type="match status" value="1"/>
</dbReference>
<dbReference type="eggNOG" id="arCOG00467">
    <property type="taxonomic scope" value="Archaea"/>
</dbReference>
<dbReference type="HAMAP" id="MF_01407">
    <property type="entry name" value="ORC1_type_DNA_replic_protein"/>
    <property type="match status" value="1"/>
</dbReference>
<dbReference type="InterPro" id="IPR015163">
    <property type="entry name" value="Cdc6_C"/>
</dbReference>
<keyword evidence="8" id="KW-1185">Reference proteome</keyword>
<dbReference type="GO" id="GO:0016887">
    <property type="term" value="F:ATP hydrolysis activity"/>
    <property type="evidence" value="ECO:0007669"/>
    <property type="project" value="InterPro"/>
</dbReference>
<keyword evidence="2 5" id="KW-0235">DNA replication</keyword>
<evidence type="ECO:0000256" key="5">
    <source>
        <dbReference type="HAMAP-Rule" id="MF_01407"/>
    </source>
</evidence>
<dbReference type="InterPro" id="IPR050311">
    <property type="entry name" value="ORC1/CDC6"/>
</dbReference>
<feature type="binding site" evidence="5">
    <location>
        <begin position="68"/>
        <end position="72"/>
    </location>
    <ligand>
        <name>ATP</name>
        <dbReference type="ChEBI" id="CHEBI:30616"/>
    </ligand>
</feature>
<sequence length="424" mass="49004">MSSELFDEIYSGGHRVIKNEELLHPDTVPPRMPHREEELKKLAYLFMSLVKEPGETFNFAVISGKQGVGKTHSTIFFYEHGLAKHLKEKQGKEIILAHVNCFKNSTLNSILATVLNSMLRVPQPARGLSPKEQLDIIMNRLERKDRYMLLVLDDFHVALQRQGESLTNFFVRMYEDSEYKKKRVHVVFIVRDFDVMERYLSDQKAKLNLKSRHIHFDPYTSSQLFDILEDRAKLALYESSYDEEVLWEISRMIGYDVNPTLPDSGSARFAIEMLYYAARNAEEHGRSQITIDDVRVAWGVLSERGGDLIRISEALEDLNDHQLLLLLSLLNLLKLDPEGVPIGRIEEEYREVCEVAGVEPRKHTQVYQYVTDMEKKGIVDRIVGKVKNSKGRSSIISVRYPPDAMRRRVLEILKRRGYNVAHLA</sequence>
<dbReference type="KEGG" id="iho:Igni_1295"/>
<name>A8AC19_IGNH4</name>
<dbReference type="Gene3D" id="1.10.8.60">
    <property type="match status" value="1"/>
</dbReference>
<dbReference type="GO" id="GO:0006260">
    <property type="term" value="P:DNA replication"/>
    <property type="evidence" value="ECO:0007669"/>
    <property type="project" value="UniProtKB-UniRule"/>
</dbReference>
<dbReference type="EMBL" id="CP000816">
    <property type="protein sequence ID" value="ABU82471.1"/>
    <property type="molecule type" value="Genomic_DNA"/>
</dbReference>
<feature type="domain" description="Cdc6 C-terminal" evidence="6">
    <location>
        <begin position="326"/>
        <end position="409"/>
    </location>
</feature>
<dbReference type="Pfam" id="PF13401">
    <property type="entry name" value="AAA_22"/>
    <property type="match status" value="1"/>
</dbReference>
<reference evidence="7 8" key="1">
    <citation type="journal article" date="2008" name="Genome Biol.">
        <title>A genomic analysis of the archaeal system Ignicoccus hospitalis-Nanoarchaeum equitans.</title>
        <authorList>
            <person name="Podar M."/>
            <person name="Anderson I."/>
            <person name="Makarova K.S."/>
            <person name="Elkins J.G."/>
            <person name="Ivanova N."/>
            <person name="Wall M.A."/>
            <person name="Lykidis A."/>
            <person name="Mavromatis K."/>
            <person name="Sun H."/>
            <person name="Hudson M.E."/>
            <person name="Chen W."/>
            <person name="Deciu C."/>
            <person name="Hutchison D."/>
            <person name="Eads J.R."/>
            <person name="Anderson A."/>
            <person name="Fernandes F."/>
            <person name="Szeto E."/>
            <person name="Lapidus A."/>
            <person name="Kyrpides N.C."/>
            <person name="Saier M.H.Jr."/>
            <person name="Richardson P.M."/>
            <person name="Rachel R."/>
            <person name="Huber H."/>
            <person name="Eisen J.A."/>
            <person name="Koonin E.V."/>
            <person name="Keller M."/>
            <person name="Stetter K.O."/>
        </authorList>
    </citation>
    <scope>NUCLEOTIDE SEQUENCE [LARGE SCALE GENOMIC DNA]</scope>
    <source>
        <strain evidence="8">KIN4/I / DSM 18386 / JCM 14125</strain>
    </source>
</reference>
<dbReference type="SUPFAM" id="SSF46785">
    <property type="entry name" value="Winged helix' DNA-binding domain"/>
    <property type="match status" value="1"/>
</dbReference>
<evidence type="ECO:0000259" key="6">
    <source>
        <dbReference type="SMART" id="SM01074"/>
    </source>
</evidence>
<evidence type="ECO:0000256" key="4">
    <source>
        <dbReference type="ARBA" id="ARBA00022840"/>
    </source>
</evidence>
<feature type="binding site" evidence="5">
    <location>
        <position position="219"/>
    </location>
    <ligand>
        <name>ATP</name>
        <dbReference type="ChEBI" id="CHEBI:30616"/>
    </ligand>
</feature>
<evidence type="ECO:0000313" key="7">
    <source>
        <dbReference type="EMBL" id="ABU82471.1"/>
    </source>
</evidence>
<dbReference type="Gene3D" id="3.40.50.300">
    <property type="entry name" value="P-loop containing nucleotide triphosphate hydrolases"/>
    <property type="match status" value="1"/>
</dbReference>
<dbReference type="NCBIfam" id="TIGR02928">
    <property type="entry name" value="orc1/cdc6 family replication initiation protein"/>
    <property type="match status" value="1"/>
</dbReference>
<dbReference type="HOGENOM" id="CLU_025112_3_2_2"/>
<dbReference type="PhylomeDB" id="A8AC19"/>
<keyword evidence="3 5" id="KW-0547">Nucleotide-binding</keyword>
<gene>
    <name evidence="7" type="ordered locus">Igni_1295</name>
</gene>
<dbReference type="InterPro" id="IPR036390">
    <property type="entry name" value="WH_DNA-bd_sf"/>
</dbReference>
<dbReference type="NCBIfam" id="NF001623">
    <property type="entry name" value="PRK00411.1-1"/>
    <property type="match status" value="1"/>
</dbReference>
<organism evidence="7 8">
    <name type="scientific">Ignicoccus hospitalis (strain KIN4/I / DSM 18386 / JCM 14125)</name>
    <dbReference type="NCBI Taxonomy" id="453591"/>
    <lineage>
        <taxon>Archaea</taxon>
        <taxon>Thermoproteota</taxon>
        <taxon>Thermoprotei</taxon>
        <taxon>Desulfurococcales</taxon>
        <taxon>Desulfurococcaceae</taxon>
        <taxon>Ignicoccus</taxon>
    </lineage>
</organism>
<proteinExistence type="inferred from homology"/>
<dbReference type="InterPro" id="IPR014277">
    <property type="entry name" value="Orc1/Cdc6_arc"/>
</dbReference>
<evidence type="ECO:0000256" key="1">
    <source>
        <dbReference type="ARBA" id="ARBA00006184"/>
    </source>
</evidence>
<dbReference type="STRING" id="453591.Igni_1295"/>
<dbReference type="SUPFAM" id="SSF52540">
    <property type="entry name" value="P-loop containing nucleoside triphosphate hydrolases"/>
    <property type="match status" value="1"/>
</dbReference>
<dbReference type="InterPro" id="IPR027417">
    <property type="entry name" value="P-loop_NTPase"/>
</dbReference>
<accession>A8AC19</accession>
<dbReference type="Proteomes" id="UP000000262">
    <property type="component" value="Chromosome"/>
</dbReference>
<comment type="similarity">
    <text evidence="1 5">Belongs to the CDC6/cdc18 family.</text>
</comment>
<dbReference type="InterPro" id="IPR036388">
    <property type="entry name" value="WH-like_DNA-bd_sf"/>
</dbReference>
<dbReference type="Pfam" id="PF22703">
    <property type="entry name" value="Cdc6_lid"/>
    <property type="match status" value="1"/>
</dbReference>
<dbReference type="CDD" id="cd08768">
    <property type="entry name" value="Cdc6_C"/>
    <property type="match status" value="1"/>
</dbReference>
<comment type="function">
    <text evidence="5">Involved in regulation of DNA replication.</text>
</comment>
<feature type="binding site" evidence="5">
    <location>
        <position position="231"/>
    </location>
    <ligand>
        <name>ATP</name>
        <dbReference type="ChEBI" id="CHEBI:30616"/>
    </ligand>
</feature>
<dbReference type="InterPro" id="IPR049945">
    <property type="entry name" value="AAA_22"/>
</dbReference>
<dbReference type="AlphaFoldDB" id="A8AC19"/>
<evidence type="ECO:0000256" key="2">
    <source>
        <dbReference type="ARBA" id="ARBA00022705"/>
    </source>
</evidence>
<dbReference type="PANTHER" id="PTHR10763">
    <property type="entry name" value="CELL DIVISION CONTROL PROTEIN 6-RELATED"/>
    <property type="match status" value="1"/>
</dbReference>
<evidence type="ECO:0000313" key="8">
    <source>
        <dbReference type="Proteomes" id="UP000000262"/>
    </source>
</evidence>
<dbReference type="RefSeq" id="WP_012123435.1">
    <property type="nucleotide sequence ID" value="NC_009776.1"/>
</dbReference>
<dbReference type="GeneID" id="5561959"/>
<dbReference type="PANTHER" id="PTHR10763:SF31">
    <property type="entry name" value="ORC1-TYPE DNA REPLICATION PROTEIN 2"/>
    <property type="match status" value="1"/>
</dbReference>
<keyword evidence="4 5" id="KW-0067">ATP-binding</keyword>
<dbReference type="InterPro" id="IPR055237">
    <property type="entry name" value="Cdc6_lid"/>
</dbReference>
<dbReference type="GO" id="GO:0005524">
    <property type="term" value="F:ATP binding"/>
    <property type="evidence" value="ECO:0007669"/>
    <property type="project" value="UniProtKB-UniRule"/>
</dbReference>